<evidence type="ECO:0000259" key="5">
    <source>
        <dbReference type="PROSITE" id="PS50197"/>
    </source>
</evidence>
<dbReference type="EMBL" id="EAAA01002848">
    <property type="status" value="NOT_ANNOTATED_CDS"/>
    <property type="molecule type" value="Genomic_DNA"/>
</dbReference>
<dbReference type="InterPro" id="IPR015943">
    <property type="entry name" value="WD40/YVTN_repeat-like_dom_sf"/>
</dbReference>
<dbReference type="PANTHER" id="PTHR13743:SF112">
    <property type="entry name" value="BEACH DOMAIN-CONTAINING PROTEIN"/>
    <property type="match status" value="1"/>
</dbReference>
<evidence type="ECO:0000256" key="2">
    <source>
        <dbReference type="ARBA" id="ARBA00022737"/>
    </source>
</evidence>
<dbReference type="SUPFAM" id="SSF49899">
    <property type="entry name" value="Concanavalin A-like lectins/glucanases"/>
    <property type="match status" value="1"/>
</dbReference>
<dbReference type="CDD" id="cd01201">
    <property type="entry name" value="PH_BEACH"/>
    <property type="match status" value="1"/>
</dbReference>
<feature type="repeat" description="WD" evidence="3">
    <location>
        <begin position="2452"/>
        <end position="2493"/>
    </location>
</feature>
<reference evidence="7" key="4">
    <citation type="submission" date="2025-09" db="UniProtKB">
        <authorList>
            <consortium name="Ensembl"/>
        </authorList>
    </citation>
    <scope>IDENTIFICATION</scope>
</reference>
<dbReference type="SUPFAM" id="SSF81837">
    <property type="entry name" value="BEACH domain"/>
    <property type="match status" value="1"/>
</dbReference>
<evidence type="ECO:0000313" key="7">
    <source>
        <dbReference type="Ensembl" id="ENSCINP00000009379.3"/>
    </source>
</evidence>
<dbReference type="SMART" id="SM00320">
    <property type="entry name" value="WD40"/>
    <property type="match status" value="2"/>
</dbReference>
<evidence type="ECO:0000313" key="8">
    <source>
        <dbReference type="Proteomes" id="UP000008144"/>
    </source>
</evidence>
<feature type="domain" description="BEACH-type PH" evidence="6">
    <location>
        <begin position="1888"/>
        <end position="1986"/>
    </location>
</feature>
<dbReference type="InParanoid" id="F7A8L3"/>
<dbReference type="InterPro" id="IPR031570">
    <property type="entry name" value="NBEA/BDCP_DUF4704"/>
</dbReference>
<evidence type="ECO:0008006" key="9">
    <source>
        <dbReference type="Google" id="ProtNLM"/>
    </source>
</evidence>
<dbReference type="InterPro" id="IPR050865">
    <property type="entry name" value="BEACH_Domain"/>
</dbReference>
<organism evidence="7 8">
    <name type="scientific">Ciona intestinalis</name>
    <name type="common">Transparent sea squirt</name>
    <name type="synonym">Ascidia intestinalis</name>
    <dbReference type="NCBI Taxonomy" id="7719"/>
    <lineage>
        <taxon>Eukaryota</taxon>
        <taxon>Metazoa</taxon>
        <taxon>Chordata</taxon>
        <taxon>Tunicata</taxon>
        <taxon>Ascidiacea</taxon>
        <taxon>Phlebobranchia</taxon>
        <taxon>Cionidae</taxon>
        <taxon>Ciona</taxon>
    </lineage>
</organism>
<dbReference type="PROSITE" id="PS51783">
    <property type="entry name" value="PH_BEACH"/>
    <property type="match status" value="1"/>
</dbReference>
<feature type="domain" description="BEACH" evidence="5">
    <location>
        <begin position="1999"/>
        <end position="2291"/>
    </location>
</feature>
<dbReference type="GO" id="GO:0005829">
    <property type="term" value="C:cytosol"/>
    <property type="evidence" value="ECO:0000318"/>
    <property type="project" value="GO_Central"/>
</dbReference>
<dbReference type="Gene3D" id="2.60.120.200">
    <property type="match status" value="1"/>
</dbReference>
<dbReference type="PROSITE" id="PS50082">
    <property type="entry name" value="WD_REPEATS_2"/>
    <property type="match status" value="1"/>
</dbReference>
<dbReference type="InterPro" id="IPR011993">
    <property type="entry name" value="PH-like_dom_sf"/>
</dbReference>
<name>F7A8L3_CIOIN</name>
<dbReference type="Proteomes" id="UP000008144">
    <property type="component" value="Chromosome 9"/>
</dbReference>
<dbReference type="Pfam" id="PF14844">
    <property type="entry name" value="PH_BEACH"/>
    <property type="match status" value="1"/>
</dbReference>
<reference evidence="8" key="1">
    <citation type="journal article" date="2002" name="Science">
        <title>The draft genome of Ciona intestinalis: insights into chordate and vertebrate origins.</title>
        <authorList>
            <person name="Dehal P."/>
            <person name="Satou Y."/>
            <person name="Campbell R.K."/>
            <person name="Chapman J."/>
            <person name="Degnan B."/>
            <person name="De Tomaso A."/>
            <person name="Davidson B."/>
            <person name="Di Gregorio A."/>
            <person name="Gelpke M."/>
            <person name="Goodstein D.M."/>
            <person name="Harafuji N."/>
            <person name="Hastings K.E."/>
            <person name="Ho I."/>
            <person name="Hotta K."/>
            <person name="Huang W."/>
            <person name="Kawashima T."/>
            <person name="Lemaire P."/>
            <person name="Martinez D."/>
            <person name="Meinertzhagen I.A."/>
            <person name="Necula S."/>
            <person name="Nonaka M."/>
            <person name="Putnam N."/>
            <person name="Rash S."/>
            <person name="Saiga H."/>
            <person name="Satake M."/>
            <person name="Terry A."/>
            <person name="Yamada L."/>
            <person name="Wang H.G."/>
            <person name="Awazu S."/>
            <person name="Azumi K."/>
            <person name="Boore J."/>
            <person name="Branno M."/>
            <person name="Chin-Bow S."/>
            <person name="DeSantis R."/>
            <person name="Doyle S."/>
            <person name="Francino P."/>
            <person name="Keys D.N."/>
            <person name="Haga S."/>
            <person name="Hayashi H."/>
            <person name="Hino K."/>
            <person name="Imai K.S."/>
            <person name="Inaba K."/>
            <person name="Kano S."/>
            <person name="Kobayashi K."/>
            <person name="Kobayashi M."/>
            <person name="Lee B.I."/>
            <person name="Makabe K.W."/>
            <person name="Manohar C."/>
            <person name="Matassi G."/>
            <person name="Medina M."/>
            <person name="Mochizuki Y."/>
            <person name="Mount S."/>
            <person name="Morishita T."/>
            <person name="Miura S."/>
            <person name="Nakayama A."/>
            <person name="Nishizaka S."/>
            <person name="Nomoto H."/>
            <person name="Ohta F."/>
            <person name="Oishi K."/>
            <person name="Rigoutsos I."/>
            <person name="Sano M."/>
            <person name="Sasaki A."/>
            <person name="Sasakura Y."/>
            <person name="Shoguchi E."/>
            <person name="Shin-i T."/>
            <person name="Spagnuolo A."/>
            <person name="Stainier D."/>
            <person name="Suzuki M.M."/>
            <person name="Tassy O."/>
            <person name="Takatori N."/>
            <person name="Tokuoka M."/>
            <person name="Yagi K."/>
            <person name="Yoshizaki F."/>
            <person name="Wada S."/>
            <person name="Zhang C."/>
            <person name="Hyatt P.D."/>
            <person name="Larimer F."/>
            <person name="Detter C."/>
            <person name="Doggett N."/>
            <person name="Glavina T."/>
            <person name="Hawkins T."/>
            <person name="Richardson P."/>
            <person name="Lucas S."/>
            <person name="Kohara Y."/>
            <person name="Levine M."/>
            <person name="Satoh N."/>
            <person name="Rokhsar D.S."/>
        </authorList>
    </citation>
    <scope>NUCLEOTIDE SEQUENCE [LARGE SCALE GENOMIC DNA]</scope>
</reference>
<dbReference type="InterPro" id="IPR046851">
    <property type="entry name" value="NBCH_WD40"/>
</dbReference>
<proteinExistence type="predicted"/>
<keyword evidence="1 3" id="KW-0853">WD repeat</keyword>
<evidence type="ECO:0000256" key="4">
    <source>
        <dbReference type="SAM" id="MobiDB-lite"/>
    </source>
</evidence>
<evidence type="ECO:0000259" key="6">
    <source>
        <dbReference type="PROSITE" id="PS51783"/>
    </source>
</evidence>
<dbReference type="GO" id="GO:0008104">
    <property type="term" value="P:intracellular protein localization"/>
    <property type="evidence" value="ECO:0000318"/>
    <property type="project" value="GO_Central"/>
</dbReference>
<accession>F7A8L3</accession>
<dbReference type="STRING" id="7719.ENSCINP00000009379"/>
<dbReference type="Pfam" id="PF20426">
    <property type="entry name" value="NBCH_WD40"/>
    <property type="match status" value="1"/>
</dbReference>
<reference evidence="7" key="2">
    <citation type="journal article" date="2008" name="Genome Biol.">
        <title>Improved genome assembly and evidence-based global gene model set for the chordate Ciona intestinalis: new insight into intron and operon populations.</title>
        <authorList>
            <person name="Satou Y."/>
            <person name="Mineta K."/>
            <person name="Ogasawara M."/>
            <person name="Sasakura Y."/>
            <person name="Shoguchi E."/>
            <person name="Ueno K."/>
            <person name="Yamada L."/>
            <person name="Matsumoto J."/>
            <person name="Wasserscheid J."/>
            <person name="Dewar K."/>
            <person name="Wiley G.B."/>
            <person name="Macmil S.L."/>
            <person name="Roe B.A."/>
            <person name="Zeller R.W."/>
            <person name="Hastings K.E."/>
            <person name="Lemaire P."/>
            <person name="Lindquist E."/>
            <person name="Endo T."/>
            <person name="Hotta K."/>
            <person name="Inaba K."/>
        </authorList>
    </citation>
    <scope>NUCLEOTIDE SEQUENCE [LARGE SCALE GENOMIC DNA]</scope>
    <source>
        <strain evidence="7">wild type</strain>
    </source>
</reference>
<dbReference type="SUPFAM" id="SSF50729">
    <property type="entry name" value="PH domain-like"/>
    <property type="match status" value="1"/>
</dbReference>
<dbReference type="FunCoup" id="F7A8L3">
    <property type="interactions" value="76"/>
</dbReference>
<dbReference type="Gene3D" id="2.30.29.30">
    <property type="entry name" value="Pleckstrin-homology domain (PH domain)/Phosphotyrosine-binding domain (PTB)"/>
    <property type="match status" value="1"/>
</dbReference>
<dbReference type="InterPro" id="IPR023362">
    <property type="entry name" value="PH-BEACH_dom"/>
</dbReference>
<sequence length="2683" mass="304300">METSNYLNELWSLHTSRGNLSSLFQYLEEFVGAYAPLVEHDFNAKDVKQMNIPPRLNLSNRNLIYYLIHTRLMLLQDQCSVEFTIADVRLSTYLVQALIVVCRTGSLALINLSSSIIGHVIVISSQVVAMLRKGEFSKNVRNHENLKDFMKTSLHFLQSIYDPELIWKKCVDGKLKDKTEATANTNVPLINAEIVPFFYETLQIHTGALTNTLQRQLLNTFGSILCGSKRNALLITSATTLEILLKFLSEYMGLESESKEDTETSMTTDVDSARLVLKIIVEMIHTLHNAGREQCQLDVSTILGEYFKLLTKASSEPDMQGKLYINILYLNKRLKMLCFLPDILETLDRAALQMMLLNHGCLDHLKAVLENFKSRCGETVTKAQSDEFAVKFVNIVNSLVAGSMSAKDQFSRLLGTRLMLDHFKVICIPSKDIFYALLRMGVETDIAILSNPIKNVFIILMLFDWLPEIKQSEQQVWLSSMLNTLFTSCTANKILAGHCKILSKIIVMLIQYQDLHEQTVLNLLSLTEKLGSYSITPRQTAALVELMRQDSPRHPHMNKYFDNIMKCLSKMSSKEPSEQKPGYFFDLQDSTSGITAPTIKKWGGSGFSLHCWVCLEFIPSVLRGRKRRQLYSFSTDQGTGMEAFFTPDCQLVVAVSTKKNYYTVMLNEYPLADNNWHCVQITHQPARKMFGSNGLLQIYIDDSLKLSTSLRFPTLSSAFTLCNIGSSGHRTTGTPTTSTSFAFAKLWLFYTAFNFFAAFSENNSSNADRVVTIDNGSQDEIWGQATSLLGQLGPVAVFNDVLKDTQLKSMYAAGPDMWQTNRTTDSPFDDVPPSKIVLYYEAKACYRHTCRDLSSNEPPRNGTLTGHKIFTWDVKDSINCIGGVKVLTPLLEVIHSRYMNDMNSAEKKNEDYCFLFFSSLDDSFEVGILANAPTSNPVRNFLTMLTNFTTSSSSLKGFHSINSEMMIKSSTIATIGALLQKLPVSLLDSELLSSLQHMVQTSRSYKSTGNAILMDVYQYLLFDFRIWCLVGPDLQYEHIQYLSTLIKEEKKDFRSTFGVQYFLDVIKTYYCSAYLYTHLDVDDVNARNIRSSLLGLIKYYITDDVTMDEVMALLNFISTAKSSNEMQICEILNLLKSLWMCQCRDQLCTLLCEPRCASCFYALLGIPDFPDKVRIGVCEFFILLFKARKVGEKHKNLLKQTSVGLHGILWQLQDAGVSPQLAALWVDIAVEIDCDSATFIAILHLLHESTAAVKKYACQRFLTLAYSKTSFLTDCAKQKDWQKTMARLFILEPDRTSQYQGPFILPQQRLTSCPSDLDLSNIEINDVSETDGSVAAYGSNLDNSSITKLPSENLSEFPSSVSLGQLSSKHRPNELHLPSVGSLYDPMTLSPTFDLSPHEMGKKHSISNGSAVFSDCDTINEYVVVKCNGTKLEGDLVDLLVEGVFLLMWRGVKGSSKAAWMERGQMLASLTNIAECYTLICDCDKIKGSILEHCVEAALSDMREVNYSKDAESSENGAELIRFIYDFLENEGEKNLDLWTGKLMENLYALYDAMSVWEVNLVQGSEWKEMASIGLKLLIGCIKTNNLEIVAMASAKLHNLIHSREPASTKEVCYLLEGLHESVCHSIVEDSNVKEFVVPLIRDLLDKNFERLTMGPYLSELPPTTGSHRFFDDFLEYCQSNEWTTFISACVEPNSSEYITQQYSELSTSMKIFWERAMEQCNVDHHTRWRERGEMRLRFKAQFESDFFAQRESEEDRQSKNSKSLYNQMVAVLRQWRAAKRFLASERGLWRERNPGPTYWKLSNNENFSRMRLKLTENYNFDPHEAASRLRDNLAPNEIKDNPTQETTLVPPSAVLSSSESSKEDDGVGDEDWSMLAPNANNLMEEQSTKEKLVLTAECHLVTLMDIVQGKLEISTTHVYFYDKSTATDEEMGMDFKWSLSQLREVHFRRYNLRKSALELFLIDQTNYFINFEHPNIRHTVYKALLSVRPPNLLYYGTRTPQELLKASGLTQKWVQREVSNFDYLMQLNTIAGRTYNDLSQYPVFPWILTDYTSEKLDLDNPDIYRDLSKPIGVLNEKNEKAIRDRYDQFEDPVGVIKKFHYGSHYSNAATVLFYMLRMEPFTTLHIQLQGGRFDLSDRQFHNLPATFQAMYETSNDVKELIPEFFYLSEFLVNSNDFDLGKLQFSKETVNDVVLPKWAKSATDFTFQHRKALESDYVSNNLHQWIDLIFGYKQRGEESVKACNVFYYCTYEGAVDLNAISDPIHRKAVEGMINNFGQTPTQLLYDPHPHRMTREEAEKKVAGRIMSTLNVGDVRAPNVLEQPDQLKAFFVEIMENSNDPLIYVSVPKNQSHSFMQSGMPDAMVTVSESGVIGTHGWLPYDRSITNYFTFEKDPAVGHSRLQKSVKGLWSPGLHLSANLFLVTHDAKYLFVGGYWDNSIRIMTIKGRTITCLVRHLDVVTCLALDHGGTSMISGSYDTTSIIWKVNQQSGAANNIGAQPLHILYGHEDVVTCVVVNSELDVALSSSKDGTCVIHTVRKGHYVRTIRPISNNPQHFTVPSIALSEEGKIVLYARNQQILTTSQEKHFLHLYSINGRHIALDCLESRLGHMTVCGEHLVTGDVHGVLIVRELFSFCEISRLSLYRPIACVYVTKGMTHILACLRDGKLIIVGVDKPAKARGLFNT</sequence>
<dbReference type="PROSITE" id="PS50197">
    <property type="entry name" value="BEACH"/>
    <property type="match status" value="1"/>
</dbReference>
<dbReference type="SUPFAM" id="SSF101908">
    <property type="entry name" value="Putative isomerase YbhE"/>
    <property type="match status" value="1"/>
</dbReference>
<dbReference type="Pfam" id="PF02138">
    <property type="entry name" value="Beach"/>
    <property type="match status" value="1"/>
</dbReference>
<dbReference type="InterPro" id="IPR013320">
    <property type="entry name" value="ConA-like_dom_sf"/>
</dbReference>
<keyword evidence="2" id="KW-0677">Repeat</keyword>
<dbReference type="GeneTree" id="ENSGT00940000170108"/>
<evidence type="ECO:0000256" key="3">
    <source>
        <dbReference type="PROSITE-ProRule" id="PRU00221"/>
    </source>
</evidence>
<feature type="region of interest" description="Disordered" evidence="4">
    <location>
        <begin position="1830"/>
        <end position="1870"/>
    </location>
</feature>
<dbReference type="SMART" id="SM01026">
    <property type="entry name" value="Beach"/>
    <property type="match status" value="1"/>
</dbReference>
<dbReference type="CDD" id="cd06071">
    <property type="entry name" value="Beach"/>
    <property type="match status" value="1"/>
</dbReference>
<dbReference type="FunFam" id="1.10.1540.10:FF:000001">
    <property type="entry name" value="neurobeachin isoform X1"/>
    <property type="match status" value="1"/>
</dbReference>
<dbReference type="OMA" id="IVFKVME"/>
<dbReference type="Pfam" id="PF16057">
    <property type="entry name" value="DUF4800"/>
    <property type="match status" value="1"/>
</dbReference>
<dbReference type="InterPro" id="IPR000409">
    <property type="entry name" value="BEACH_dom"/>
</dbReference>
<dbReference type="HOGENOM" id="CLU_000218_0_1_1"/>
<keyword evidence="8" id="KW-1185">Reference proteome</keyword>
<dbReference type="Pfam" id="PF15787">
    <property type="entry name" value="DUF4704"/>
    <property type="match status" value="1"/>
</dbReference>
<reference evidence="7" key="3">
    <citation type="submission" date="2025-08" db="UniProtKB">
        <authorList>
            <consortium name="Ensembl"/>
        </authorList>
    </citation>
    <scope>IDENTIFICATION</scope>
</reference>
<evidence type="ECO:0000256" key="1">
    <source>
        <dbReference type="ARBA" id="ARBA00022574"/>
    </source>
</evidence>
<dbReference type="InterPro" id="IPR001680">
    <property type="entry name" value="WD40_rpt"/>
</dbReference>
<dbReference type="Gene3D" id="2.130.10.10">
    <property type="entry name" value="YVTN repeat-like/Quinoprotein amine dehydrogenase"/>
    <property type="match status" value="1"/>
</dbReference>
<dbReference type="InterPro" id="IPR036372">
    <property type="entry name" value="BEACH_dom_sf"/>
</dbReference>
<dbReference type="Gene3D" id="1.10.1540.10">
    <property type="entry name" value="BEACH domain"/>
    <property type="match status" value="1"/>
</dbReference>
<dbReference type="GO" id="GO:0019901">
    <property type="term" value="F:protein kinase binding"/>
    <property type="evidence" value="ECO:0000318"/>
    <property type="project" value="GO_Central"/>
</dbReference>
<feature type="compositionally biased region" description="Basic and acidic residues" evidence="4">
    <location>
        <begin position="1830"/>
        <end position="1843"/>
    </location>
</feature>
<dbReference type="Ensembl" id="ENSCINT00000009379.3">
    <property type="protein sequence ID" value="ENSCINP00000009379.3"/>
    <property type="gene ID" value="ENSCING00000004538.3"/>
</dbReference>
<dbReference type="PANTHER" id="PTHR13743">
    <property type="entry name" value="BEIGE/BEACH-RELATED"/>
    <property type="match status" value="1"/>
</dbReference>
<dbReference type="GO" id="GO:0016020">
    <property type="term" value="C:membrane"/>
    <property type="evidence" value="ECO:0000318"/>
    <property type="project" value="GO_Central"/>
</dbReference>
<protein>
    <recommendedName>
        <fullName evidence="9">Neurobeachin-like protein 1</fullName>
    </recommendedName>
</protein>